<name>A0A512NFG4_9HYPH</name>
<feature type="transmembrane region" description="Helical" evidence="8">
    <location>
        <begin position="108"/>
        <end position="132"/>
    </location>
</feature>
<evidence type="ECO:0000256" key="8">
    <source>
        <dbReference type="SAM" id="Phobius"/>
    </source>
</evidence>
<dbReference type="GO" id="GO:0016020">
    <property type="term" value="C:membrane"/>
    <property type="evidence" value="ECO:0007669"/>
    <property type="project" value="UniProtKB-SubCell"/>
</dbReference>
<sequence length="503" mass="55297">MKRGVLARSSALDLEQSTGSDRDGNVAIVDWDASPPRQGRTVSESVVCRFIAGLDIAAILAAGAAAIHLASSTADWRLEGLVVLLGALLASNFLRLTGAYHFRHFSDLGAAIGRGLFGWLLTLGTLFVAGFFFEPITVTKGPWIALWFSLGVALIVASRIALNHQVKTWQRAGRLGELVAVIGSGPTAQRLLRGLNAVSGSPRILGVYDDDAAALPRLCMGHAILGSVDDLVRDVRLYGIDTVIVALPPAAEHQLVETLNKLTVVPVDVRLCPGEFALRLGAVQTSHIGGHTFLNVIDRPLRDWRWIAKSVEDRILGILILALISPIMLAIALLIRLDSRGPVLFRQKRYGFNNELIEVLKFRTMYQERSDANGEQLTQRNDPRITRVGAFLRRTSLDELPQFLNVVRGEMSIVGPRPHAVSAKAGPLLYQEAVKHYDSRHRVKPGITGWAQVNGWRGETNTLEQIRKRVEHDLYYIEHWSIALDLRIIARTVVGGFTGHNAF</sequence>
<dbReference type="Gene3D" id="3.40.50.720">
    <property type="entry name" value="NAD(P)-binding Rossmann-like Domain"/>
    <property type="match status" value="1"/>
</dbReference>
<evidence type="ECO:0000256" key="2">
    <source>
        <dbReference type="ARBA" id="ARBA00006464"/>
    </source>
</evidence>
<dbReference type="NCBIfam" id="TIGR03025">
    <property type="entry name" value="EPS_sugtrans"/>
    <property type="match status" value="1"/>
</dbReference>
<keyword evidence="6 8" id="KW-0472">Membrane</keyword>
<keyword evidence="11" id="KW-1185">Reference proteome</keyword>
<evidence type="ECO:0000313" key="11">
    <source>
        <dbReference type="Proteomes" id="UP000321058"/>
    </source>
</evidence>
<dbReference type="SUPFAM" id="SSF51735">
    <property type="entry name" value="NAD(P)-binding Rossmann-fold domains"/>
    <property type="match status" value="1"/>
</dbReference>
<dbReference type="InterPro" id="IPR017473">
    <property type="entry name" value="Undecaprenyl-P_gluc_Ptfrase"/>
</dbReference>
<feature type="transmembrane region" description="Helical" evidence="8">
    <location>
        <begin position="315"/>
        <end position="335"/>
    </location>
</feature>
<dbReference type="RefSeq" id="WP_170303318.1">
    <property type="nucleotide sequence ID" value="NZ_BKAJ01000085.1"/>
</dbReference>
<dbReference type="InterPro" id="IPR003362">
    <property type="entry name" value="Bact_transf"/>
</dbReference>
<evidence type="ECO:0000256" key="5">
    <source>
        <dbReference type="ARBA" id="ARBA00022989"/>
    </source>
</evidence>
<dbReference type="Proteomes" id="UP000321058">
    <property type="component" value="Unassembled WGS sequence"/>
</dbReference>
<evidence type="ECO:0000256" key="1">
    <source>
        <dbReference type="ARBA" id="ARBA00004141"/>
    </source>
</evidence>
<reference evidence="10 11" key="1">
    <citation type="submission" date="2019-07" db="EMBL/GenBank/DDBJ databases">
        <title>Whole genome shotgun sequence of Reyranella soli NBRC 108950.</title>
        <authorList>
            <person name="Hosoyama A."/>
            <person name="Uohara A."/>
            <person name="Ohji S."/>
            <person name="Ichikawa N."/>
        </authorList>
    </citation>
    <scope>NUCLEOTIDE SEQUENCE [LARGE SCALE GENOMIC DNA]</scope>
    <source>
        <strain evidence="10 11">NBRC 108950</strain>
    </source>
</reference>
<proteinExistence type="inferred from homology"/>
<evidence type="ECO:0000256" key="7">
    <source>
        <dbReference type="ARBA" id="ARBA00023169"/>
    </source>
</evidence>
<evidence type="ECO:0000313" key="10">
    <source>
        <dbReference type="EMBL" id="GEP57689.1"/>
    </source>
</evidence>
<dbReference type="NCBIfam" id="TIGR03023">
    <property type="entry name" value="WcaJ_sugtrans"/>
    <property type="match status" value="1"/>
</dbReference>
<dbReference type="PANTHER" id="PTHR30576">
    <property type="entry name" value="COLANIC BIOSYNTHESIS UDP-GLUCOSE LIPID CARRIER TRANSFERASE"/>
    <property type="match status" value="1"/>
</dbReference>
<comment type="caution">
    <text evidence="10">The sequence shown here is derived from an EMBL/GenBank/DDBJ whole genome shotgun (WGS) entry which is preliminary data.</text>
</comment>
<feature type="transmembrane region" description="Helical" evidence="8">
    <location>
        <begin position="76"/>
        <end position="96"/>
    </location>
</feature>
<keyword evidence="4 8" id="KW-0812">Transmembrane</keyword>
<dbReference type="GO" id="GO:0016780">
    <property type="term" value="F:phosphotransferase activity, for other substituted phosphate groups"/>
    <property type="evidence" value="ECO:0007669"/>
    <property type="project" value="TreeGrafter"/>
</dbReference>
<dbReference type="PANTHER" id="PTHR30576:SF0">
    <property type="entry name" value="UNDECAPRENYL-PHOSPHATE N-ACETYLGALACTOSAMINYL 1-PHOSPHATE TRANSFERASE-RELATED"/>
    <property type="match status" value="1"/>
</dbReference>
<evidence type="ECO:0000256" key="6">
    <source>
        <dbReference type="ARBA" id="ARBA00023136"/>
    </source>
</evidence>
<dbReference type="GO" id="GO:0000271">
    <property type="term" value="P:polysaccharide biosynthetic process"/>
    <property type="evidence" value="ECO:0007669"/>
    <property type="project" value="UniProtKB-KW"/>
</dbReference>
<dbReference type="InterPro" id="IPR017475">
    <property type="entry name" value="EPS_sugar_tfrase"/>
</dbReference>
<accession>A0A512NFG4</accession>
<dbReference type="Pfam" id="PF02397">
    <property type="entry name" value="Bac_transf"/>
    <property type="match status" value="1"/>
</dbReference>
<protein>
    <recommendedName>
        <fullName evidence="9">Bacterial sugar transferase domain-containing protein</fullName>
    </recommendedName>
</protein>
<dbReference type="EMBL" id="BKAJ01000085">
    <property type="protein sequence ID" value="GEP57689.1"/>
    <property type="molecule type" value="Genomic_DNA"/>
</dbReference>
<feature type="transmembrane region" description="Helical" evidence="8">
    <location>
        <begin position="144"/>
        <end position="162"/>
    </location>
</feature>
<organism evidence="10 11">
    <name type="scientific">Reyranella soli</name>
    <dbReference type="NCBI Taxonomy" id="1230389"/>
    <lineage>
        <taxon>Bacteria</taxon>
        <taxon>Pseudomonadati</taxon>
        <taxon>Pseudomonadota</taxon>
        <taxon>Alphaproteobacteria</taxon>
        <taxon>Hyphomicrobiales</taxon>
        <taxon>Reyranellaceae</taxon>
        <taxon>Reyranella</taxon>
    </lineage>
</organism>
<dbReference type="AlphaFoldDB" id="A0A512NFG4"/>
<evidence type="ECO:0000256" key="3">
    <source>
        <dbReference type="ARBA" id="ARBA00022679"/>
    </source>
</evidence>
<evidence type="ECO:0000259" key="9">
    <source>
        <dbReference type="Pfam" id="PF02397"/>
    </source>
</evidence>
<gene>
    <name evidence="10" type="ORF">RSO01_48550</name>
</gene>
<keyword evidence="7" id="KW-0270">Exopolysaccharide synthesis</keyword>
<comment type="subcellular location">
    <subcellularLocation>
        <location evidence="1">Membrane</location>
        <topology evidence="1">Multi-pass membrane protein</topology>
    </subcellularLocation>
</comment>
<feature type="domain" description="Bacterial sugar transferase" evidence="9">
    <location>
        <begin position="309"/>
        <end position="494"/>
    </location>
</feature>
<comment type="similarity">
    <text evidence="2">Belongs to the bacterial sugar transferase family.</text>
</comment>
<dbReference type="InterPro" id="IPR036291">
    <property type="entry name" value="NAD(P)-bd_dom_sf"/>
</dbReference>
<dbReference type="Pfam" id="PF13727">
    <property type="entry name" value="CoA_binding_3"/>
    <property type="match status" value="1"/>
</dbReference>
<feature type="transmembrane region" description="Helical" evidence="8">
    <location>
        <begin position="46"/>
        <end position="70"/>
    </location>
</feature>
<keyword evidence="5 8" id="KW-1133">Transmembrane helix</keyword>
<evidence type="ECO:0000256" key="4">
    <source>
        <dbReference type="ARBA" id="ARBA00022692"/>
    </source>
</evidence>
<keyword evidence="3" id="KW-0808">Transferase</keyword>